<name>A0A0J9EBF6_9RHOB</name>
<dbReference type="InterPro" id="IPR014710">
    <property type="entry name" value="RmlC-like_jellyroll"/>
</dbReference>
<dbReference type="InterPro" id="IPR001387">
    <property type="entry name" value="Cro/C1-type_HTH"/>
</dbReference>
<dbReference type="Gene3D" id="2.60.120.10">
    <property type="entry name" value="Jelly Rolls"/>
    <property type="match status" value="1"/>
</dbReference>
<dbReference type="CDD" id="cd00093">
    <property type="entry name" value="HTH_XRE"/>
    <property type="match status" value="1"/>
</dbReference>
<evidence type="ECO:0000256" key="1">
    <source>
        <dbReference type="ARBA" id="ARBA00023125"/>
    </source>
</evidence>
<evidence type="ECO:0000313" key="3">
    <source>
        <dbReference type="EMBL" id="KMW59981.1"/>
    </source>
</evidence>
<dbReference type="AlphaFoldDB" id="A0A0J9EBF6"/>
<dbReference type="Pfam" id="PF01381">
    <property type="entry name" value="HTH_3"/>
    <property type="match status" value="1"/>
</dbReference>
<comment type="caution">
    <text evidence="3">The sequence shown here is derived from an EMBL/GenBank/DDBJ whole genome shotgun (WGS) entry which is preliminary data.</text>
</comment>
<dbReference type="GO" id="GO:0003677">
    <property type="term" value="F:DNA binding"/>
    <property type="evidence" value="ECO:0007669"/>
    <property type="project" value="UniProtKB-KW"/>
</dbReference>
<dbReference type="SUPFAM" id="SSF47413">
    <property type="entry name" value="lambda repressor-like DNA-binding domains"/>
    <property type="match status" value="1"/>
</dbReference>
<dbReference type="PANTHER" id="PTHR46797:SF1">
    <property type="entry name" value="METHYLPHOSPHONATE SYNTHASE"/>
    <property type="match status" value="1"/>
</dbReference>
<dbReference type="SMART" id="SM00530">
    <property type="entry name" value="HTH_XRE"/>
    <property type="match status" value="1"/>
</dbReference>
<evidence type="ECO:0000313" key="4">
    <source>
        <dbReference type="Proteomes" id="UP000037178"/>
    </source>
</evidence>
<dbReference type="InterPro" id="IPR011051">
    <property type="entry name" value="RmlC_Cupin_sf"/>
</dbReference>
<proteinExistence type="predicted"/>
<dbReference type="Proteomes" id="UP000037178">
    <property type="component" value="Unassembled WGS sequence"/>
</dbReference>
<accession>A0A0J9EBF6</accession>
<dbReference type="InterPro" id="IPR050807">
    <property type="entry name" value="TransReg_Diox_bact_type"/>
</dbReference>
<dbReference type="GO" id="GO:0005829">
    <property type="term" value="C:cytosol"/>
    <property type="evidence" value="ECO:0007669"/>
    <property type="project" value="TreeGrafter"/>
</dbReference>
<evidence type="ECO:0000259" key="2">
    <source>
        <dbReference type="PROSITE" id="PS50943"/>
    </source>
</evidence>
<reference evidence="3 4" key="1">
    <citation type="submission" date="2015-06" db="EMBL/GenBank/DDBJ databases">
        <title>Draft genome sequence of an Alphaproteobacteria species associated to the Mediterranean sponge Oscarella lobularis.</title>
        <authorList>
            <person name="Jourda C."/>
            <person name="Santini S."/>
            <person name="Claverie J.-M."/>
        </authorList>
    </citation>
    <scope>NUCLEOTIDE SEQUENCE [LARGE SCALE GENOMIC DNA]</scope>
    <source>
        <strain evidence="3">IGS</strain>
    </source>
</reference>
<dbReference type="CDD" id="cd02209">
    <property type="entry name" value="cupin_XRE_C"/>
    <property type="match status" value="1"/>
</dbReference>
<organism evidence="3 4">
    <name type="scientific">Candidatus Rhodobacter oscarellae</name>
    <dbReference type="NCBI Taxonomy" id="1675527"/>
    <lineage>
        <taxon>Bacteria</taxon>
        <taxon>Pseudomonadati</taxon>
        <taxon>Pseudomonadota</taxon>
        <taxon>Alphaproteobacteria</taxon>
        <taxon>Rhodobacterales</taxon>
        <taxon>Rhodobacter group</taxon>
        <taxon>Rhodobacter</taxon>
    </lineage>
</organism>
<keyword evidence="4" id="KW-1185">Reference proteome</keyword>
<dbReference type="InterPro" id="IPR013096">
    <property type="entry name" value="Cupin_2"/>
</dbReference>
<dbReference type="PANTHER" id="PTHR46797">
    <property type="entry name" value="HTH-TYPE TRANSCRIPTIONAL REGULATOR"/>
    <property type="match status" value="1"/>
</dbReference>
<dbReference type="PROSITE" id="PS50943">
    <property type="entry name" value="HTH_CROC1"/>
    <property type="match status" value="1"/>
</dbReference>
<dbReference type="STRING" id="1675527.AIOL_000130"/>
<dbReference type="Pfam" id="PF07883">
    <property type="entry name" value="Cupin_2"/>
    <property type="match status" value="1"/>
</dbReference>
<keyword evidence="1" id="KW-0238">DNA-binding</keyword>
<feature type="domain" description="HTH cro/C1-type" evidence="2">
    <location>
        <begin position="28"/>
        <end position="82"/>
    </location>
</feature>
<dbReference type="GO" id="GO:0003700">
    <property type="term" value="F:DNA-binding transcription factor activity"/>
    <property type="evidence" value="ECO:0007669"/>
    <property type="project" value="TreeGrafter"/>
</dbReference>
<sequence>MAVQYQQDPHKTAEFGESDLQSAVGRQVRQLRRSKGLTITQLAADAHLSSGMLSKLENGQTAPSLGTLKALSQALGVPITTLFKGYEETREAMHVKAGDGIIAARAGTRAGHQYNLLGSISGSSSVTVEPYLIELTETSDTFPTFQHEGLEFLYMLEGRVGYRHGKALYDLEPGDSLFFDADAPHGPEKLRALPARYLSIICYPQEN</sequence>
<dbReference type="Gene3D" id="1.10.260.40">
    <property type="entry name" value="lambda repressor-like DNA-binding domains"/>
    <property type="match status" value="1"/>
</dbReference>
<protein>
    <submittedName>
        <fullName evidence="3">Transcriptional regulator, MerR family</fullName>
    </submittedName>
</protein>
<dbReference type="EMBL" id="LFTY01000001">
    <property type="protein sequence ID" value="KMW59981.1"/>
    <property type="molecule type" value="Genomic_DNA"/>
</dbReference>
<dbReference type="PATRIC" id="fig|1675527.3.peg.162"/>
<dbReference type="RefSeq" id="WP_200898712.1">
    <property type="nucleotide sequence ID" value="NZ_LFTY01000001.1"/>
</dbReference>
<dbReference type="InterPro" id="IPR010982">
    <property type="entry name" value="Lambda_DNA-bd_dom_sf"/>
</dbReference>
<gene>
    <name evidence="3" type="ORF">AIOL_000130</name>
</gene>
<dbReference type="SUPFAM" id="SSF51182">
    <property type="entry name" value="RmlC-like cupins"/>
    <property type="match status" value="1"/>
</dbReference>